<evidence type="ECO:0000313" key="2">
    <source>
        <dbReference type="EMBL" id="MDT8998367.1"/>
    </source>
</evidence>
<organism evidence="2 3">
    <name type="scientific">Roseateles aquae</name>
    <dbReference type="NCBI Taxonomy" id="3077235"/>
    <lineage>
        <taxon>Bacteria</taxon>
        <taxon>Pseudomonadati</taxon>
        <taxon>Pseudomonadota</taxon>
        <taxon>Betaproteobacteria</taxon>
        <taxon>Burkholderiales</taxon>
        <taxon>Sphaerotilaceae</taxon>
        <taxon>Roseateles</taxon>
    </lineage>
</organism>
<keyword evidence="3" id="KW-1185">Reference proteome</keyword>
<proteinExistence type="predicted"/>
<protein>
    <recommendedName>
        <fullName evidence="4">Bacteriocin</fullName>
    </recommendedName>
</protein>
<evidence type="ECO:0000313" key="3">
    <source>
        <dbReference type="Proteomes" id="UP001246372"/>
    </source>
</evidence>
<evidence type="ECO:0008006" key="4">
    <source>
        <dbReference type="Google" id="ProtNLM"/>
    </source>
</evidence>
<dbReference type="EMBL" id="JAVXZY010000001">
    <property type="protein sequence ID" value="MDT8998367.1"/>
    <property type="molecule type" value="Genomic_DNA"/>
</dbReference>
<sequence>MNEHLNPVDQPVELSDEDLKHVAGGNDTPPPPPQPQAEVTPGPLPTH</sequence>
<name>A0ABU3P710_9BURK</name>
<gene>
    <name evidence="2" type="ORF">RQP53_03645</name>
</gene>
<evidence type="ECO:0000256" key="1">
    <source>
        <dbReference type="SAM" id="MobiDB-lite"/>
    </source>
</evidence>
<comment type="caution">
    <text evidence="2">The sequence shown here is derived from an EMBL/GenBank/DDBJ whole genome shotgun (WGS) entry which is preliminary data.</text>
</comment>
<dbReference type="RefSeq" id="WP_315648686.1">
    <property type="nucleotide sequence ID" value="NZ_JAVXZY010000001.1"/>
</dbReference>
<reference evidence="2" key="1">
    <citation type="submission" date="2023-09" db="EMBL/GenBank/DDBJ databases">
        <title>Paucibacter sp. APW11 Genome sequencing and assembly.</title>
        <authorList>
            <person name="Kim I."/>
        </authorList>
    </citation>
    <scope>NUCLEOTIDE SEQUENCE</scope>
    <source>
        <strain evidence="2">APW11</strain>
    </source>
</reference>
<accession>A0ABU3P710</accession>
<dbReference type="Proteomes" id="UP001246372">
    <property type="component" value="Unassembled WGS sequence"/>
</dbReference>
<feature type="region of interest" description="Disordered" evidence="1">
    <location>
        <begin position="1"/>
        <end position="47"/>
    </location>
</feature>